<dbReference type="PANTHER" id="PTHR23268">
    <property type="entry name" value="T-CELL RECEPTOR BETA CHAIN"/>
    <property type="match status" value="1"/>
</dbReference>
<evidence type="ECO:0000256" key="6">
    <source>
        <dbReference type="SAM" id="SignalP"/>
    </source>
</evidence>
<organism evidence="8 9">
    <name type="scientific">Saguinus oedipus</name>
    <name type="common">Cotton-top tamarin</name>
    <name type="synonym">Oedipomidas oedipus</name>
    <dbReference type="NCBI Taxonomy" id="9490"/>
    <lineage>
        <taxon>Eukaryota</taxon>
        <taxon>Metazoa</taxon>
        <taxon>Chordata</taxon>
        <taxon>Craniata</taxon>
        <taxon>Vertebrata</taxon>
        <taxon>Euteleostomi</taxon>
        <taxon>Mammalia</taxon>
        <taxon>Eutheria</taxon>
        <taxon>Euarchontoglires</taxon>
        <taxon>Primates</taxon>
        <taxon>Haplorrhini</taxon>
        <taxon>Platyrrhini</taxon>
        <taxon>Cebidae</taxon>
        <taxon>Callitrichinae</taxon>
        <taxon>Saguinus</taxon>
    </lineage>
</organism>
<keyword evidence="2" id="KW-1003">Cell membrane</keyword>
<evidence type="ECO:0000313" key="9">
    <source>
        <dbReference type="Proteomes" id="UP001266305"/>
    </source>
</evidence>
<dbReference type="PROSITE" id="PS50835">
    <property type="entry name" value="IG_LIKE"/>
    <property type="match status" value="2"/>
</dbReference>
<feature type="signal peptide" evidence="6">
    <location>
        <begin position="1"/>
        <end position="20"/>
    </location>
</feature>
<dbReference type="SMART" id="SM00409">
    <property type="entry name" value="IG"/>
    <property type="match status" value="2"/>
</dbReference>
<dbReference type="SMART" id="SM00406">
    <property type="entry name" value="IGv"/>
    <property type="match status" value="2"/>
</dbReference>
<dbReference type="SUPFAM" id="SSF48726">
    <property type="entry name" value="Immunoglobulin"/>
    <property type="match status" value="2"/>
</dbReference>
<keyword evidence="4" id="KW-0391">Immunity</keyword>
<protein>
    <recommendedName>
        <fullName evidence="7">Ig-like domain-containing protein</fullName>
    </recommendedName>
</protein>
<evidence type="ECO:0000313" key="8">
    <source>
        <dbReference type="EMBL" id="KAK2096774.1"/>
    </source>
</evidence>
<dbReference type="InterPro" id="IPR013106">
    <property type="entry name" value="Ig_V-set"/>
</dbReference>
<evidence type="ECO:0000256" key="1">
    <source>
        <dbReference type="ARBA" id="ARBA00004236"/>
    </source>
</evidence>
<proteinExistence type="predicted"/>
<dbReference type="EMBL" id="JASSZA010000012">
    <property type="protein sequence ID" value="KAK2096774.1"/>
    <property type="molecule type" value="Genomic_DNA"/>
</dbReference>
<feature type="domain" description="Ig-like" evidence="7">
    <location>
        <begin position="6"/>
        <end position="126"/>
    </location>
</feature>
<evidence type="ECO:0000256" key="3">
    <source>
        <dbReference type="ARBA" id="ARBA00022729"/>
    </source>
</evidence>
<dbReference type="Pfam" id="PF07686">
    <property type="entry name" value="V-set"/>
    <property type="match status" value="2"/>
</dbReference>
<keyword evidence="3 6" id="KW-0732">Signal</keyword>
<dbReference type="InterPro" id="IPR013783">
    <property type="entry name" value="Ig-like_fold"/>
</dbReference>
<evidence type="ECO:0000259" key="7">
    <source>
        <dbReference type="PROSITE" id="PS50835"/>
    </source>
</evidence>
<name>A0ABQ9UIZ4_SAGOE</name>
<evidence type="ECO:0000256" key="5">
    <source>
        <dbReference type="ARBA" id="ARBA00023136"/>
    </source>
</evidence>
<sequence>MDSWTPCVSLCILVATCTDAGIIQSPKHEVTEMGQAVTLRCEPILGHNLLYWYRQTLVQGLELLSYFRSRSIIDDEQMPKDRFSAERPDGSFSTLKIQPVEQGDSAMYICASRLATALQNHPLPVQKPCSSVQGKGSLVVQEIQQSHDPEKEIPHHNHTFPKPHPHEYGNIIGVQLRNQPETLKEKFAVLSCEERVFSVNSKGNEMLFKESTMLSFDLALLPEHIECTGAKQTMGNDPVTAGVTQTPKFQVLKTGQSMTLQCAQDMKHYCMYWYRQDPGMGLRLIHYSVGEGTTDKGEVPDGYNVSRSNREDFPLRLESAAPSQTSVYFCASSDCTVLQGRLLSAHKGREALPSSPTQDPGMPWAESLHQEPWNPEWPRQCEPGQGSASCFYLLPELPSCWSCMDIRPLVTPLRPMEAVGGNLPYSCLRGPSSVIPKASALLTLWALQVRNVPHEFIADQLNDLMATQSDILRSAEIALHFCEDGKNTML</sequence>
<dbReference type="Proteomes" id="UP001266305">
    <property type="component" value="Unassembled WGS sequence"/>
</dbReference>
<reference evidence="8 9" key="1">
    <citation type="submission" date="2023-05" db="EMBL/GenBank/DDBJ databases">
        <title>B98-5 Cell Line De Novo Hybrid Assembly: An Optical Mapping Approach.</title>
        <authorList>
            <person name="Kananen K."/>
            <person name="Auerbach J.A."/>
            <person name="Kautto E."/>
            <person name="Blachly J.S."/>
        </authorList>
    </citation>
    <scope>NUCLEOTIDE SEQUENCE [LARGE SCALE GENOMIC DNA]</scope>
    <source>
        <strain evidence="8">B95-8</strain>
        <tissue evidence="8">Cell line</tissue>
    </source>
</reference>
<evidence type="ECO:0000256" key="2">
    <source>
        <dbReference type="ARBA" id="ARBA00022475"/>
    </source>
</evidence>
<gene>
    <name evidence="8" type="ORF">P7K49_025808</name>
</gene>
<dbReference type="InterPro" id="IPR007110">
    <property type="entry name" value="Ig-like_dom"/>
</dbReference>
<comment type="caution">
    <text evidence="8">The sequence shown here is derived from an EMBL/GenBank/DDBJ whole genome shotgun (WGS) entry which is preliminary data.</text>
</comment>
<feature type="domain" description="Ig-like" evidence="7">
    <location>
        <begin position="238"/>
        <end position="344"/>
    </location>
</feature>
<dbReference type="Gene3D" id="2.60.40.10">
    <property type="entry name" value="Immunoglobulins"/>
    <property type="match status" value="2"/>
</dbReference>
<accession>A0ABQ9UIZ4</accession>
<comment type="subcellular location">
    <subcellularLocation>
        <location evidence="1">Cell membrane</location>
    </subcellularLocation>
</comment>
<keyword evidence="9" id="KW-1185">Reference proteome</keyword>
<dbReference type="InterPro" id="IPR050413">
    <property type="entry name" value="TCR_beta_variable"/>
</dbReference>
<keyword evidence="5" id="KW-0472">Membrane</keyword>
<evidence type="ECO:0000256" key="4">
    <source>
        <dbReference type="ARBA" id="ARBA00022859"/>
    </source>
</evidence>
<dbReference type="PANTHER" id="PTHR23268:SF14">
    <property type="entry name" value="T CELL RECEPTOR BETA VARIABLE 12-3-RELATED"/>
    <property type="match status" value="1"/>
</dbReference>
<dbReference type="InterPro" id="IPR003599">
    <property type="entry name" value="Ig_sub"/>
</dbReference>
<feature type="chain" id="PRO_5047363508" description="Ig-like domain-containing protein" evidence="6">
    <location>
        <begin position="21"/>
        <end position="490"/>
    </location>
</feature>
<dbReference type="InterPro" id="IPR036179">
    <property type="entry name" value="Ig-like_dom_sf"/>
</dbReference>